<feature type="transmembrane region" description="Helical" evidence="8">
    <location>
        <begin position="253"/>
        <end position="273"/>
    </location>
</feature>
<feature type="transmembrane region" description="Helical" evidence="8">
    <location>
        <begin position="402"/>
        <end position="427"/>
    </location>
</feature>
<dbReference type="PANTHER" id="PTHR30047">
    <property type="entry name" value="HIGH-AFFINITY CHOLINE TRANSPORT PROTEIN-RELATED"/>
    <property type="match status" value="1"/>
</dbReference>
<comment type="similarity">
    <text evidence="2">Belongs to the BCCT transporter (TC 2.A.15) family.</text>
</comment>
<feature type="transmembrane region" description="Helical" evidence="8">
    <location>
        <begin position="140"/>
        <end position="160"/>
    </location>
</feature>
<keyword evidence="4" id="KW-1003">Cell membrane</keyword>
<feature type="transmembrane region" description="Helical" evidence="8">
    <location>
        <begin position="48"/>
        <end position="68"/>
    </location>
</feature>
<proteinExistence type="inferred from homology"/>
<feature type="transmembrane region" description="Helical" evidence="8">
    <location>
        <begin position="217"/>
        <end position="241"/>
    </location>
</feature>
<dbReference type="EMBL" id="JABUFE010000007">
    <property type="protein sequence ID" value="NSX55697.1"/>
    <property type="molecule type" value="Genomic_DNA"/>
</dbReference>
<feature type="transmembrane region" description="Helical" evidence="8">
    <location>
        <begin position="468"/>
        <end position="488"/>
    </location>
</feature>
<evidence type="ECO:0000256" key="6">
    <source>
        <dbReference type="ARBA" id="ARBA00022989"/>
    </source>
</evidence>
<organism evidence="9 10">
    <name type="scientific">Parasulfitobacter algicola</name>
    <dbReference type="NCBI Taxonomy" id="2614809"/>
    <lineage>
        <taxon>Bacteria</taxon>
        <taxon>Pseudomonadati</taxon>
        <taxon>Pseudomonadota</taxon>
        <taxon>Alphaproteobacteria</taxon>
        <taxon>Rhodobacterales</taxon>
        <taxon>Roseobacteraceae</taxon>
        <taxon>Parasulfitobacter</taxon>
    </lineage>
</organism>
<comment type="caution">
    <text evidence="9">The sequence shown here is derived from an EMBL/GenBank/DDBJ whole genome shotgun (WGS) entry which is preliminary data.</text>
</comment>
<keyword evidence="10" id="KW-1185">Reference proteome</keyword>
<evidence type="ECO:0000256" key="7">
    <source>
        <dbReference type="ARBA" id="ARBA00023136"/>
    </source>
</evidence>
<evidence type="ECO:0000256" key="5">
    <source>
        <dbReference type="ARBA" id="ARBA00022692"/>
    </source>
</evidence>
<feature type="transmembrane region" description="Helical" evidence="8">
    <location>
        <begin position="7"/>
        <end position="28"/>
    </location>
</feature>
<evidence type="ECO:0000256" key="1">
    <source>
        <dbReference type="ARBA" id="ARBA00004651"/>
    </source>
</evidence>
<keyword evidence="5 8" id="KW-0812">Transmembrane</keyword>
<gene>
    <name evidence="9" type="ORF">HRQ87_12875</name>
</gene>
<evidence type="ECO:0000256" key="2">
    <source>
        <dbReference type="ARBA" id="ARBA00005658"/>
    </source>
</evidence>
<name>A0ABX2IS20_9RHOB</name>
<dbReference type="RefSeq" id="WP_174138842.1">
    <property type="nucleotide sequence ID" value="NZ_JABUFE010000007.1"/>
</dbReference>
<dbReference type="InterPro" id="IPR000060">
    <property type="entry name" value="BCCT_transptr"/>
</dbReference>
<feature type="transmembrane region" description="Helical" evidence="8">
    <location>
        <begin position="88"/>
        <end position="109"/>
    </location>
</feature>
<feature type="transmembrane region" description="Helical" evidence="8">
    <location>
        <begin position="439"/>
        <end position="462"/>
    </location>
</feature>
<comment type="subcellular location">
    <subcellularLocation>
        <location evidence="1">Cell membrane</location>
        <topology evidence="1">Multi-pass membrane protein</topology>
    </subcellularLocation>
</comment>
<evidence type="ECO:0000313" key="10">
    <source>
        <dbReference type="Proteomes" id="UP000777935"/>
    </source>
</evidence>
<accession>A0ABX2IS20</accession>
<dbReference type="Proteomes" id="UP000777935">
    <property type="component" value="Unassembled WGS sequence"/>
</dbReference>
<dbReference type="NCBIfam" id="TIGR00842">
    <property type="entry name" value="bcct"/>
    <property type="match status" value="1"/>
</dbReference>
<evidence type="ECO:0000256" key="8">
    <source>
        <dbReference type="SAM" id="Phobius"/>
    </source>
</evidence>
<evidence type="ECO:0000256" key="4">
    <source>
        <dbReference type="ARBA" id="ARBA00022475"/>
    </source>
</evidence>
<evidence type="ECO:0000256" key="3">
    <source>
        <dbReference type="ARBA" id="ARBA00022448"/>
    </source>
</evidence>
<keyword evidence="6 8" id="KW-1133">Transmembrane helix</keyword>
<protein>
    <submittedName>
        <fullName evidence="9">BCCT family transporter</fullName>
    </submittedName>
</protein>
<reference evidence="9 10" key="1">
    <citation type="submission" date="2020-06" db="EMBL/GenBank/DDBJ databases">
        <title>Sulfitobacter algicola sp. nov., isolated from green algae.</title>
        <authorList>
            <person name="Wang C."/>
        </authorList>
    </citation>
    <scope>NUCLEOTIDE SEQUENCE [LARGE SCALE GENOMIC DNA]</scope>
    <source>
        <strain evidence="9 10">1151</strain>
    </source>
</reference>
<dbReference type="PANTHER" id="PTHR30047:SF7">
    <property type="entry name" value="HIGH-AFFINITY CHOLINE TRANSPORT PROTEIN"/>
    <property type="match status" value="1"/>
</dbReference>
<sequence length="513" mass="55475">MTSKRPAFNAVFFISLACVAAIGGWGLIDPDAMTGTFLGFTNYMLTGISWYWLLITTGFLILSGYMAFGPYANIRLGKDDERPEFSTASWIAMLFAGGMGAGLLFWGVAEPIYHFEGPPGMQGGTPEAAREALVITNLHWGLHAWSIYGICALVIAYFTFRRGQPSQISTPIRSLFKGPMGKPIATLADVLGVLAVVFGLAGSLTMGTLQVRGGLNAVFGVGDTTTISLIIMGVLFICYMLSATTGVDKGIKILSNLNMVIAIAIMLFVIIFGPSRFILETFTNSIGEYFSRLPAMAFKMFPYEGLAGWTSGWTLTYLIWWLAWGPFVGIFVARISRGRTIREFCIGVIFIPTIFSILWFSAFGGTAIYIELFGGGGLSELVFADVTSALFSFLDYFPLGEILGATACFLIFIFLVTSADSGTFVLSMMTTEGNLNPPIVHKLVWGVLIAILTAGTLLTGSIPVAKAMAITGALPFSIILLLQIVGFLREIRKELPDKTRPKEARGQVTTAAE</sequence>
<dbReference type="PROSITE" id="PS51257">
    <property type="entry name" value="PROKAR_LIPOPROTEIN"/>
    <property type="match status" value="1"/>
</dbReference>
<feature type="transmembrane region" description="Helical" evidence="8">
    <location>
        <begin position="181"/>
        <end position="205"/>
    </location>
</feature>
<feature type="transmembrane region" description="Helical" evidence="8">
    <location>
        <begin position="306"/>
        <end position="332"/>
    </location>
</feature>
<evidence type="ECO:0000313" key="9">
    <source>
        <dbReference type="EMBL" id="NSX55697.1"/>
    </source>
</evidence>
<feature type="transmembrane region" description="Helical" evidence="8">
    <location>
        <begin position="344"/>
        <end position="370"/>
    </location>
</feature>
<dbReference type="Pfam" id="PF02028">
    <property type="entry name" value="BCCT"/>
    <property type="match status" value="1"/>
</dbReference>
<keyword evidence="3" id="KW-0813">Transport</keyword>
<keyword evidence="7 8" id="KW-0472">Membrane</keyword>